<protein>
    <submittedName>
        <fullName evidence="1">Uncharacterized protein</fullName>
    </submittedName>
</protein>
<proteinExistence type="predicted"/>
<reference evidence="1" key="1">
    <citation type="submission" date="2016-11" db="EMBL/GenBank/DDBJ databases">
        <title>The genome of Nicotiana attenuata.</title>
        <authorList>
            <person name="Xu S."/>
            <person name="Brockmoeller T."/>
            <person name="Gaquerel E."/>
            <person name="Navarro A."/>
            <person name="Kuhl H."/>
            <person name="Gase K."/>
            <person name="Ling Z."/>
            <person name="Zhou W."/>
            <person name="Kreitzer C."/>
            <person name="Stanke M."/>
            <person name="Tang H."/>
            <person name="Lyons E."/>
            <person name="Pandey P."/>
            <person name="Pandey S.P."/>
            <person name="Timmermann B."/>
            <person name="Baldwin I.T."/>
        </authorList>
    </citation>
    <scope>NUCLEOTIDE SEQUENCE [LARGE SCALE GENOMIC DNA]</scope>
    <source>
        <strain evidence="1">UT</strain>
    </source>
</reference>
<organism evidence="1 2">
    <name type="scientific">Nicotiana attenuata</name>
    <name type="common">Coyote tobacco</name>
    <dbReference type="NCBI Taxonomy" id="49451"/>
    <lineage>
        <taxon>Eukaryota</taxon>
        <taxon>Viridiplantae</taxon>
        <taxon>Streptophyta</taxon>
        <taxon>Embryophyta</taxon>
        <taxon>Tracheophyta</taxon>
        <taxon>Spermatophyta</taxon>
        <taxon>Magnoliopsida</taxon>
        <taxon>eudicotyledons</taxon>
        <taxon>Gunneridae</taxon>
        <taxon>Pentapetalae</taxon>
        <taxon>asterids</taxon>
        <taxon>lamiids</taxon>
        <taxon>Solanales</taxon>
        <taxon>Solanaceae</taxon>
        <taxon>Nicotianoideae</taxon>
        <taxon>Nicotianeae</taxon>
        <taxon>Nicotiana</taxon>
    </lineage>
</organism>
<evidence type="ECO:0000313" key="2">
    <source>
        <dbReference type="Proteomes" id="UP000187609"/>
    </source>
</evidence>
<dbReference type="EMBL" id="MJEQ01004092">
    <property type="protein sequence ID" value="OIT21804.1"/>
    <property type="molecule type" value="Genomic_DNA"/>
</dbReference>
<dbReference type="Gramene" id="OIT21804">
    <property type="protein sequence ID" value="OIT21804"/>
    <property type="gene ID" value="A4A49_32952"/>
</dbReference>
<name>A0A1J6JZC2_NICAT</name>
<evidence type="ECO:0000313" key="1">
    <source>
        <dbReference type="EMBL" id="OIT21804.1"/>
    </source>
</evidence>
<sequence length="70" mass="8081">MYQILFMNSNSTPKRIHSALFIHSRPTTKSITIDISSQKKCKHTKGIRKDIMMHDDSKGGQKASHRARRE</sequence>
<gene>
    <name evidence="1" type="ORF">A4A49_32952</name>
</gene>
<accession>A0A1J6JZC2</accession>
<dbReference type="Proteomes" id="UP000187609">
    <property type="component" value="Unassembled WGS sequence"/>
</dbReference>
<dbReference type="AlphaFoldDB" id="A0A1J6JZC2"/>
<comment type="caution">
    <text evidence="1">The sequence shown here is derived from an EMBL/GenBank/DDBJ whole genome shotgun (WGS) entry which is preliminary data.</text>
</comment>
<keyword evidence="2" id="KW-1185">Reference proteome</keyword>